<organism evidence="5 6">
    <name type="scientific">Marinilactibacillus psychrotolerans</name>
    <dbReference type="NCBI Taxonomy" id="191770"/>
    <lineage>
        <taxon>Bacteria</taxon>
        <taxon>Bacillati</taxon>
        <taxon>Bacillota</taxon>
        <taxon>Bacilli</taxon>
        <taxon>Lactobacillales</taxon>
        <taxon>Carnobacteriaceae</taxon>
        <taxon>Marinilactibacillus</taxon>
    </lineage>
</organism>
<comment type="caution">
    <text evidence="5">The sequence shown here is derived from an EMBL/GenBank/DDBJ whole genome shotgun (WGS) entry which is preliminary data.</text>
</comment>
<dbReference type="PANTHER" id="PTHR11559">
    <property type="entry name" value="CARBOXYLESTERASE"/>
    <property type="match status" value="1"/>
</dbReference>
<dbReference type="InterPro" id="IPR019826">
    <property type="entry name" value="Carboxylesterase_B_AS"/>
</dbReference>
<proteinExistence type="inferred from homology"/>
<dbReference type="Proteomes" id="UP000887127">
    <property type="component" value="Unassembled WGS sequence"/>
</dbReference>
<comment type="similarity">
    <text evidence="1 3">Belongs to the type-B carboxylesterase/lipase family.</text>
</comment>
<dbReference type="InterPro" id="IPR050309">
    <property type="entry name" value="Type-B_Carboxylest/Lipase"/>
</dbReference>
<dbReference type="EMBL" id="BKBI01000017">
    <property type="protein sequence ID" value="GEQ36563.1"/>
    <property type="molecule type" value="Genomic_DNA"/>
</dbReference>
<dbReference type="RefSeq" id="WP_091763436.1">
    <property type="nucleotide sequence ID" value="NZ_BJVX01000029.1"/>
</dbReference>
<evidence type="ECO:0000256" key="2">
    <source>
        <dbReference type="ARBA" id="ARBA00022801"/>
    </source>
</evidence>
<dbReference type="Gene3D" id="3.40.50.1820">
    <property type="entry name" value="alpha/beta hydrolase"/>
    <property type="match status" value="1"/>
</dbReference>
<evidence type="ECO:0000313" key="6">
    <source>
        <dbReference type="Proteomes" id="UP000887127"/>
    </source>
</evidence>
<dbReference type="PROSITE" id="PS00122">
    <property type="entry name" value="CARBOXYLESTERASE_B_1"/>
    <property type="match status" value="1"/>
</dbReference>
<dbReference type="InterPro" id="IPR029058">
    <property type="entry name" value="AB_hydrolase_fold"/>
</dbReference>
<dbReference type="SUPFAM" id="SSF53474">
    <property type="entry name" value="alpha/beta-Hydrolases"/>
    <property type="match status" value="1"/>
</dbReference>
<accession>A0AAV3WVB5</accession>
<reference evidence="5" key="1">
    <citation type="submission" date="2019-08" db="EMBL/GenBank/DDBJ databases">
        <title>Marinilactibacillus psychrotolerans M13-2T whole genome sequencing project.</title>
        <authorList>
            <person name="Ishikawa M."/>
            <person name="Suzuki T."/>
            <person name="Matsutani M."/>
        </authorList>
    </citation>
    <scope>NUCLEOTIDE SEQUENCE</scope>
    <source>
        <strain evidence="5">M13-2T</strain>
    </source>
</reference>
<evidence type="ECO:0000313" key="5">
    <source>
        <dbReference type="EMBL" id="GEQ36563.1"/>
    </source>
</evidence>
<evidence type="ECO:0000256" key="1">
    <source>
        <dbReference type="ARBA" id="ARBA00005964"/>
    </source>
</evidence>
<dbReference type="EC" id="3.1.1.-" evidence="3"/>
<dbReference type="GO" id="GO:0016787">
    <property type="term" value="F:hydrolase activity"/>
    <property type="evidence" value="ECO:0007669"/>
    <property type="project" value="UniProtKB-KW"/>
</dbReference>
<dbReference type="AlphaFoldDB" id="A0AAV3WVB5"/>
<keyword evidence="2 3" id="KW-0378">Hydrolase</keyword>
<dbReference type="InterPro" id="IPR002018">
    <property type="entry name" value="CarbesteraseB"/>
</dbReference>
<dbReference type="Pfam" id="PF00135">
    <property type="entry name" value="COesterase"/>
    <property type="match status" value="1"/>
</dbReference>
<evidence type="ECO:0000256" key="3">
    <source>
        <dbReference type="RuleBase" id="RU361235"/>
    </source>
</evidence>
<gene>
    <name evidence="5" type="ORF">M132T_20710</name>
</gene>
<evidence type="ECO:0000259" key="4">
    <source>
        <dbReference type="Pfam" id="PF00135"/>
    </source>
</evidence>
<sequence length="457" mass="50698">MKETNLNPIWKCPIGAIKGWNDEKKGVLRATGIQYATAERFEMPTAKSIKADGIIEATEWSPASPQPKDEFTDYLINQDYREMKVDEHCQYLSVTIPSNTDATDNLPVMVWIHGGSYVTGAGDYPIYDPAVLVREEQVIVVTVTYRLGLLGYLGSEESTPANLGLLDQIEALKWVKQNIAGFGGNPENITVFGESAGGDAAAHLMISEGTEGLFNKVIIQSAPFGLMPAPKEMKALMLEEKKKVSVDDSLEKVAEVQASIQEIVKPFGLKSSMPFGVQYGEFPLPNEEDLDHEWEKAAAHIGILVGNNKRELAPFVPYIPVLDQLTNTPIFGKYLSEVSIKYLTRKIYKSGVENFARRHAFAGGSGYKYEISGGAPRNQLAGGHASEIPYIFENEELWEGSPILDGITWGKFHRQGQVLRQIWGVFAKTGQIKPVHVDGLIRIENISSKYRVYRSNR</sequence>
<protein>
    <recommendedName>
        <fullName evidence="3">Carboxylic ester hydrolase</fullName>
        <ecNumber evidence="3">3.1.1.-</ecNumber>
    </recommendedName>
</protein>
<feature type="domain" description="Carboxylesterase type B" evidence="4">
    <location>
        <begin position="11"/>
        <end position="319"/>
    </location>
</feature>
<dbReference type="GeneID" id="96912399"/>
<name>A0AAV3WVB5_9LACT</name>